<comment type="pathway">
    <text evidence="2">Protein modification; protein lipoylation via endogenous pathway; protein N(6)-(lipoyl)lysine from octanoyl-[acyl-carrier-protein]: step 1/2.</text>
</comment>
<evidence type="ECO:0000259" key="12">
    <source>
        <dbReference type="PROSITE" id="PS51733"/>
    </source>
</evidence>
<feature type="domain" description="BPL/LPL catalytic" evidence="12">
    <location>
        <begin position="42"/>
        <end position="222"/>
    </location>
</feature>
<feature type="binding site" evidence="10">
    <location>
        <begin position="86"/>
        <end position="93"/>
    </location>
    <ligand>
        <name>substrate</name>
    </ligand>
</feature>
<feature type="active site" description="Acyl-thioester intermediate" evidence="9">
    <location>
        <position position="183"/>
    </location>
</feature>
<evidence type="ECO:0000256" key="11">
    <source>
        <dbReference type="PIRSR" id="PIRSR016262-3"/>
    </source>
</evidence>
<keyword evidence="6" id="KW-0012">Acyltransferase</keyword>
<sequence length="230" mass="26172">MATVTRLVFTRKLQKLAYLPALEIQNTLAERHLKELRTKGTSDERNVLLFYEHYPVFTIGIRKKSVDLIEKERLESLGAEFHYTSRGGLLTFHGPGQLVCYPVLNLACFKKSLKWYVSSLERTLVETCKRFNVEANTTCDTGVWVKDKKIAAIGIHSSRWISTHGISLNCNIDLSWFEHFVPCGIEGKGVTSLSEEIGRNIAPQEAISTFIECFQNVFDCTMMDDDVEDQ</sequence>
<protein>
    <recommendedName>
        <fullName evidence="4">lipoyl(octanoyl) transferase</fullName>
        <ecNumber evidence="4">2.3.1.181</ecNumber>
    </recommendedName>
    <alternativeName>
        <fullName evidence="7">Lipoate-protein ligase B</fullName>
    </alternativeName>
    <alternativeName>
        <fullName evidence="8">Lipoyl/octanoyl transferase</fullName>
    </alternativeName>
</protein>
<evidence type="ECO:0000256" key="4">
    <source>
        <dbReference type="ARBA" id="ARBA00012334"/>
    </source>
</evidence>
<dbReference type="AlphaFoldDB" id="A0AAD9VGP1"/>
<dbReference type="PANTHER" id="PTHR10993">
    <property type="entry name" value="OCTANOYLTRANSFERASE"/>
    <property type="match status" value="1"/>
</dbReference>
<dbReference type="Gene3D" id="3.30.930.10">
    <property type="entry name" value="Bira Bifunctional Protein, Domain 2"/>
    <property type="match status" value="1"/>
</dbReference>
<dbReference type="InterPro" id="IPR045864">
    <property type="entry name" value="aa-tRNA-synth_II/BPL/LPL"/>
</dbReference>
<dbReference type="SUPFAM" id="SSF55681">
    <property type="entry name" value="Class II aaRS and biotin synthetases"/>
    <property type="match status" value="1"/>
</dbReference>
<feature type="binding site" evidence="10">
    <location>
        <begin position="165"/>
        <end position="167"/>
    </location>
    <ligand>
        <name>substrate</name>
    </ligand>
</feature>
<evidence type="ECO:0000256" key="8">
    <source>
        <dbReference type="ARBA" id="ARBA00033331"/>
    </source>
</evidence>
<proteinExistence type="inferred from homology"/>
<evidence type="ECO:0000313" key="14">
    <source>
        <dbReference type="Proteomes" id="UP001249851"/>
    </source>
</evidence>
<dbReference type="GO" id="GO:0009249">
    <property type="term" value="P:protein lipoylation"/>
    <property type="evidence" value="ECO:0007669"/>
    <property type="project" value="InterPro"/>
</dbReference>
<dbReference type="Pfam" id="PF21948">
    <property type="entry name" value="LplA-B_cat"/>
    <property type="match status" value="1"/>
</dbReference>
<dbReference type="NCBIfam" id="TIGR00214">
    <property type="entry name" value="lipB"/>
    <property type="match status" value="1"/>
</dbReference>
<dbReference type="InterPro" id="IPR004143">
    <property type="entry name" value="BPL_LPL_catalytic"/>
</dbReference>
<keyword evidence="5" id="KW-0808">Transferase</keyword>
<accession>A0AAD9VGP1</accession>
<evidence type="ECO:0000256" key="6">
    <source>
        <dbReference type="ARBA" id="ARBA00023315"/>
    </source>
</evidence>
<gene>
    <name evidence="13" type="ORF">P5673_000910</name>
</gene>
<evidence type="ECO:0000256" key="1">
    <source>
        <dbReference type="ARBA" id="ARBA00004173"/>
    </source>
</evidence>
<evidence type="ECO:0000256" key="10">
    <source>
        <dbReference type="PIRSR" id="PIRSR016262-2"/>
    </source>
</evidence>
<evidence type="ECO:0000256" key="2">
    <source>
        <dbReference type="ARBA" id="ARBA00004821"/>
    </source>
</evidence>
<dbReference type="GO" id="GO:0005739">
    <property type="term" value="C:mitochondrion"/>
    <property type="evidence" value="ECO:0007669"/>
    <property type="project" value="UniProtKB-SubCell"/>
</dbReference>
<comment type="similarity">
    <text evidence="3">Belongs to the LipB family.</text>
</comment>
<evidence type="ECO:0000256" key="5">
    <source>
        <dbReference type="ARBA" id="ARBA00022679"/>
    </source>
</evidence>
<dbReference type="InterPro" id="IPR020605">
    <property type="entry name" value="Octanoyltransferase_CS"/>
</dbReference>
<dbReference type="FunFam" id="3.30.930.10:FF:000035">
    <property type="entry name" value="Putative lipoyltransferase 2, mitochondrial"/>
    <property type="match status" value="1"/>
</dbReference>
<reference evidence="13" key="2">
    <citation type="journal article" date="2023" name="Science">
        <title>Genomic signatures of disease resistance in endangered staghorn corals.</title>
        <authorList>
            <person name="Vollmer S.V."/>
            <person name="Selwyn J.D."/>
            <person name="Despard B.A."/>
            <person name="Roesel C.L."/>
        </authorList>
    </citation>
    <scope>NUCLEOTIDE SEQUENCE</scope>
    <source>
        <strain evidence="13">K2</strain>
    </source>
</reference>
<evidence type="ECO:0000256" key="9">
    <source>
        <dbReference type="PIRSR" id="PIRSR016262-1"/>
    </source>
</evidence>
<organism evidence="13 14">
    <name type="scientific">Acropora cervicornis</name>
    <name type="common">Staghorn coral</name>
    <dbReference type="NCBI Taxonomy" id="6130"/>
    <lineage>
        <taxon>Eukaryota</taxon>
        <taxon>Metazoa</taxon>
        <taxon>Cnidaria</taxon>
        <taxon>Anthozoa</taxon>
        <taxon>Hexacorallia</taxon>
        <taxon>Scleractinia</taxon>
        <taxon>Astrocoeniina</taxon>
        <taxon>Acroporidae</taxon>
        <taxon>Acropora</taxon>
    </lineage>
</organism>
<dbReference type="PROSITE" id="PS01313">
    <property type="entry name" value="LIPB"/>
    <property type="match status" value="1"/>
</dbReference>
<feature type="binding site" evidence="10">
    <location>
        <begin position="152"/>
        <end position="154"/>
    </location>
    <ligand>
        <name>substrate</name>
    </ligand>
</feature>
<dbReference type="Proteomes" id="UP001249851">
    <property type="component" value="Unassembled WGS sequence"/>
</dbReference>
<name>A0AAD9VGP1_ACRCE</name>
<feature type="non-terminal residue" evidence="13">
    <location>
        <position position="230"/>
    </location>
</feature>
<dbReference type="PIRSF" id="PIRSF016262">
    <property type="entry name" value="LPLase"/>
    <property type="match status" value="1"/>
</dbReference>
<dbReference type="EC" id="2.3.1.181" evidence="4"/>
<dbReference type="CDD" id="cd16444">
    <property type="entry name" value="LipB"/>
    <property type="match status" value="1"/>
</dbReference>
<evidence type="ECO:0000256" key="7">
    <source>
        <dbReference type="ARBA" id="ARBA00030797"/>
    </source>
</evidence>
<keyword evidence="14" id="KW-1185">Reference proteome</keyword>
<reference evidence="13" key="1">
    <citation type="journal article" date="2023" name="G3 (Bethesda)">
        <title>Whole genome assembly and annotation of the endangered Caribbean coral Acropora cervicornis.</title>
        <authorList>
            <person name="Selwyn J.D."/>
            <person name="Vollmer S.V."/>
        </authorList>
    </citation>
    <scope>NUCLEOTIDE SEQUENCE</scope>
    <source>
        <strain evidence="13">K2</strain>
    </source>
</reference>
<dbReference type="InterPro" id="IPR000544">
    <property type="entry name" value="Octanoyltransferase"/>
</dbReference>
<comment type="caution">
    <text evidence="13">The sequence shown here is derived from an EMBL/GenBank/DDBJ whole genome shotgun (WGS) entry which is preliminary data.</text>
</comment>
<dbReference type="HAMAP" id="MF_00013">
    <property type="entry name" value="LipB"/>
    <property type="match status" value="1"/>
</dbReference>
<dbReference type="EMBL" id="JARQWQ010000002">
    <property type="protein sequence ID" value="KAK2573272.1"/>
    <property type="molecule type" value="Genomic_DNA"/>
</dbReference>
<dbReference type="GO" id="GO:0033819">
    <property type="term" value="F:lipoyl(octanoyl) transferase activity"/>
    <property type="evidence" value="ECO:0007669"/>
    <property type="project" value="UniProtKB-EC"/>
</dbReference>
<evidence type="ECO:0000256" key="3">
    <source>
        <dbReference type="ARBA" id="ARBA00007907"/>
    </source>
</evidence>
<comment type="subcellular location">
    <subcellularLocation>
        <location evidence="1">Mitochondrion</location>
    </subcellularLocation>
</comment>
<feature type="site" description="Lowers pKa of active site Cys" evidence="11">
    <location>
        <position position="149"/>
    </location>
</feature>
<dbReference type="PANTHER" id="PTHR10993:SF7">
    <property type="entry name" value="LIPOYLTRANSFERASE 2, MITOCHONDRIAL-RELATED"/>
    <property type="match status" value="1"/>
</dbReference>
<evidence type="ECO:0000313" key="13">
    <source>
        <dbReference type="EMBL" id="KAK2573272.1"/>
    </source>
</evidence>
<dbReference type="PROSITE" id="PS51733">
    <property type="entry name" value="BPL_LPL_CATALYTIC"/>
    <property type="match status" value="1"/>
</dbReference>